<dbReference type="OrthoDB" id="9774262at2"/>
<dbReference type="InterPro" id="IPR017853">
    <property type="entry name" value="GH"/>
</dbReference>
<dbReference type="Proteomes" id="UP000321291">
    <property type="component" value="Chromosome"/>
</dbReference>
<name>A0A5B8VKE5_9BACT</name>
<evidence type="ECO:0000313" key="1">
    <source>
        <dbReference type="EMBL" id="QEC72027.1"/>
    </source>
</evidence>
<accession>A0A5B8VKE5</accession>
<keyword evidence="2" id="KW-1185">Reference proteome</keyword>
<dbReference type="KEGG" id="agi:FSB73_10480"/>
<dbReference type="GO" id="GO:0016787">
    <property type="term" value="F:hydrolase activity"/>
    <property type="evidence" value="ECO:0007669"/>
    <property type="project" value="UniProtKB-KW"/>
</dbReference>
<dbReference type="RefSeq" id="WP_146781630.1">
    <property type="nucleotide sequence ID" value="NZ_CP042434.1"/>
</dbReference>
<keyword evidence="1" id="KW-0378">Hydrolase</keyword>
<protein>
    <submittedName>
        <fullName evidence="1">Glycoside hydrolase</fullName>
    </submittedName>
</protein>
<gene>
    <name evidence="1" type="ORF">FSB73_10480</name>
</gene>
<dbReference type="SUPFAM" id="SSF51445">
    <property type="entry name" value="(Trans)glycosidases"/>
    <property type="match status" value="1"/>
</dbReference>
<reference evidence="1 2" key="1">
    <citation type="journal article" date="2017" name="Int. J. Syst. Evol. Microbiol.">
        <title>Arachidicoccus ginsenosidivorans sp. nov., with ginsenoside-converting activity isolated from ginseng cultivating soil.</title>
        <authorList>
            <person name="Siddiqi M.Z."/>
            <person name="Aslam Z."/>
            <person name="Im W.T."/>
        </authorList>
    </citation>
    <scope>NUCLEOTIDE SEQUENCE [LARGE SCALE GENOMIC DNA]</scope>
    <source>
        <strain evidence="1 2">Gsoil 809</strain>
    </source>
</reference>
<dbReference type="EMBL" id="CP042434">
    <property type="protein sequence ID" value="QEC72027.1"/>
    <property type="molecule type" value="Genomic_DNA"/>
</dbReference>
<dbReference type="Gene3D" id="3.20.20.80">
    <property type="entry name" value="Glycosidases"/>
    <property type="match status" value="1"/>
</dbReference>
<dbReference type="AlphaFoldDB" id="A0A5B8VKE5"/>
<proteinExistence type="predicted"/>
<organism evidence="1 2">
    <name type="scientific">Arachidicoccus ginsenosidivorans</name>
    <dbReference type="NCBI Taxonomy" id="496057"/>
    <lineage>
        <taxon>Bacteria</taxon>
        <taxon>Pseudomonadati</taxon>
        <taxon>Bacteroidota</taxon>
        <taxon>Chitinophagia</taxon>
        <taxon>Chitinophagales</taxon>
        <taxon>Chitinophagaceae</taxon>
        <taxon>Arachidicoccus</taxon>
    </lineage>
</organism>
<evidence type="ECO:0000313" key="2">
    <source>
        <dbReference type="Proteomes" id="UP000321291"/>
    </source>
</evidence>
<sequence>MKILLALFDSCGVENTPEARKDKNPKTAVAVMSPGLTISRNKDRWKEPEKFVNRIMDIHSDDKRLLAIEVMNEPPLANNRLAMSRYLFKAARRKQRGIPLTIGSLPGMQNWGNFMDLDIDILQFHNNYPTKLAAFNNDLTMAKEITEVLGRPVWITEWQRLRPAGNGWNQHKLPQNELFPDFASLAPHVRKAEIGNYFWSLMVKPAYLTPQRNIGTINGLFYEDGSVYSLADARAIADNPNFMANEKKREK</sequence>